<dbReference type="CDD" id="cd00431">
    <property type="entry name" value="cysteine_hydrolases"/>
    <property type="match status" value="1"/>
</dbReference>
<reference evidence="3 4" key="1">
    <citation type="journal article" date="2019" name="Int. J. Syst. Evol. Microbiol.">
        <title>The Global Catalogue of Microorganisms (GCM) 10K type strain sequencing project: providing services to taxonomists for standard genome sequencing and annotation.</title>
        <authorList>
            <consortium name="The Broad Institute Genomics Platform"/>
            <consortium name="The Broad Institute Genome Sequencing Center for Infectious Disease"/>
            <person name="Wu L."/>
            <person name="Ma J."/>
        </authorList>
    </citation>
    <scope>NUCLEOTIDE SEQUENCE [LARGE SCALE GENOMIC DNA]</scope>
    <source>
        <strain evidence="3 4">JCM 14942</strain>
    </source>
</reference>
<proteinExistence type="predicted"/>
<accession>A0ABN2BYT9</accession>
<organism evidence="3 4">
    <name type="scientific">Nocardioides humi</name>
    <dbReference type="NCBI Taxonomy" id="449461"/>
    <lineage>
        <taxon>Bacteria</taxon>
        <taxon>Bacillati</taxon>
        <taxon>Actinomycetota</taxon>
        <taxon>Actinomycetes</taxon>
        <taxon>Propionibacteriales</taxon>
        <taxon>Nocardioidaceae</taxon>
        <taxon>Nocardioides</taxon>
    </lineage>
</organism>
<sequence length="192" mass="20346">MNAAAASEATALIIGDVQNGIVKSFGDDDGHVARVASAIEAAHLAGIQVIYVRVGFRAGYPDVSPRNRGFSAAAANNMLLADSDETQIDARIAPLEGDIVMTKRRISCFSGTDLDVVLRSRGITHLVLAGISTSGVILSTVREAADRDYALTVLSDGAKDNDEELHRVLVEKLFPRQADVITVADWVSAVEA</sequence>
<evidence type="ECO:0000259" key="2">
    <source>
        <dbReference type="Pfam" id="PF00857"/>
    </source>
</evidence>
<dbReference type="PANTHER" id="PTHR43540:SF1">
    <property type="entry name" value="ISOCHORISMATASE HYDROLASE"/>
    <property type="match status" value="1"/>
</dbReference>
<dbReference type="GO" id="GO:0016787">
    <property type="term" value="F:hydrolase activity"/>
    <property type="evidence" value="ECO:0007669"/>
    <property type="project" value="UniProtKB-KW"/>
</dbReference>
<dbReference type="InterPro" id="IPR036380">
    <property type="entry name" value="Isochorismatase-like_sf"/>
</dbReference>
<dbReference type="EMBL" id="BAAAOR010000049">
    <property type="protein sequence ID" value="GAA1548337.1"/>
    <property type="molecule type" value="Genomic_DNA"/>
</dbReference>
<name>A0ABN2BYT9_9ACTN</name>
<dbReference type="InterPro" id="IPR050272">
    <property type="entry name" value="Isochorismatase-like_hydrls"/>
</dbReference>
<keyword evidence="4" id="KW-1185">Reference proteome</keyword>
<gene>
    <name evidence="3" type="ORF">GCM10009788_57950</name>
</gene>
<dbReference type="Gene3D" id="3.40.50.850">
    <property type="entry name" value="Isochorismatase-like"/>
    <property type="match status" value="1"/>
</dbReference>
<dbReference type="RefSeq" id="WP_141004264.1">
    <property type="nucleotide sequence ID" value="NZ_BAAAOR010000049.1"/>
</dbReference>
<keyword evidence="1 3" id="KW-0378">Hydrolase</keyword>
<dbReference type="PANTHER" id="PTHR43540">
    <property type="entry name" value="PEROXYUREIDOACRYLATE/UREIDOACRYLATE AMIDOHYDROLASE-RELATED"/>
    <property type="match status" value="1"/>
</dbReference>
<dbReference type="InterPro" id="IPR000868">
    <property type="entry name" value="Isochorismatase-like_dom"/>
</dbReference>
<evidence type="ECO:0000313" key="3">
    <source>
        <dbReference type="EMBL" id="GAA1548337.1"/>
    </source>
</evidence>
<feature type="domain" description="Isochorismatase-like" evidence="2">
    <location>
        <begin position="10"/>
        <end position="185"/>
    </location>
</feature>
<comment type="caution">
    <text evidence="3">The sequence shown here is derived from an EMBL/GenBank/DDBJ whole genome shotgun (WGS) entry which is preliminary data.</text>
</comment>
<dbReference type="Pfam" id="PF00857">
    <property type="entry name" value="Isochorismatase"/>
    <property type="match status" value="1"/>
</dbReference>
<evidence type="ECO:0000313" key="4">
    <source>
        <dbReference type="Proteomes" id="UP001500842"/>
    </source>
</evidence>
<evidence type="ECO:0000256" key="1">
    <source>
        <dbReference type="ARBA" id="ARBA00022801"/>
    </source>
</evidence>
<protein>
    <submittedName>
        <fullName evidence="3">Hydrolase</fullName>
    </submittedName>
</protein>
<dbReference type="Proteomes" id="UP001500842">
    <property type="component" value="Unassembled WGS sequence"/>
</dbReference>
<dbReference type="SUPFAM" id="SSF52499">
    <property type="entry name" value="Isochorismatase-like hydrolases"/>
    <property type="match status" value="1"/>
</dbReference>